<evidence type="ECO:0000256" key="4">
    <source>
        <dbReference type="ARBA" id="ARBA00022989"/>
    </source>
</evidence>
<proteinExistence type="predicted"/>
<evidence type="ECO:0000259" key="7">
    <source>
        <dbReference type="Pfam" id="PF02687"/>
    </source>
</evidence>
<dbReference type="InterPro" id="IPR003838">
    <property type="entry name" value="ABC3_permease_C"/>
</dbReference>
<accession>X0XRL5</accession>
<feature type="transmembrane region" description="Helical" evidence="6">
    <location>
        <begin position="200"/>
        <end position="223"/>
    </location>
</feature>
<dbReference type="Pfam" id="PF02687">
    <property type="entry name" value="FtsX"/>
    <property type="match status" value="1"/>
</dbReference>
<keyword evidence="2" id="KW-1003">Cell membrane</keyword>
<evidence type="ECO:0000256" key="3">
    <source>
        <dbReference type="ARBA" id="ARBA00022692"/>
    </source>
</evidence>
<dbReference type="PANTHER" id="PTHR43738">
    <property type="entry name" value="ABC TRANSPORTER, MEMBRANE PROTEIN"/>
    <property type="match status" value="1"/>
</dbReference>
<evidence type="ECO:0000256" key="2">
    <source>
        <dbReference type="ARBA" id="ARBA00022475"/>
    </source>
</evidence>
<feature type="non-terminal residue" evidence="8">
    <location>
        <position position="1"/>
    </location>
</feature>
<keyword evidence="4 6" id="KW-1133">Transmembrane helix</keyword>
<dbReference type="PANTHER" id="PTHR43738:SF2">
    <property type="entry name" value="ABC TRANSPORTER PERMEASE"/>
    <property type="match status" value="1"/>
</dbReference>
<keyword evidence="5 6" id="KW-0472">Membrane</keyword>
<evidence type="ECO:0000256" key="5">
    <source>
        <dbReference type="ARBA" id="ARBA00023136"/>
    </source>
</evidence>
<evidence type="ECO:0000256" key="6">
    <source>
        <dbReference type="SAM" id="Phobius"/>
    </source>
</evidence>
<dbReference type="EMBL" id="BARS01031016">
    <property type="protein sequence ID" value="GAG27501.1"/>
    <property type="molecule type" value="Genomic_DNA"/>
</dbReference>
<feature type="transmembrane region" description="Helical" evidence="6">
    <location>
        <begin position="110"/>
        <end position="133"/>
    </location>
</feature>
<name>X0XRL5_9ZZZZ</name>
<evidence type="ECO:0000313" key="8">
    <source>
        <dbReference type="EMBL" id="GAG27501.1"/>
    </source>
</evidence>
<dbReference type="InterPro" id="IPR051125">
    <property type="entry name" value="ABC-4/HrtB_transporter"/>
</dbReference>
<evidence type="ECO:0000256" key="1">
    <source>
        <dbReference type="ARBA" id="ARBA00004651"/>
    </source>
</evidence>
<comment type="subcellular location">
    <subcellularLocation>
        <location evidence="1">Cell membrane</location>
        <topology evidence="1">Multi-pass membrane protein</topology>
    </subcellularLocation>
</comment>
<sequence>VGDEATVVWGLGKDLGDEVDYTDERGRSFRLRIVGVLANSVLQGSLLISEERFIRRFPSQGGYRAFLIDAPVDGASRAMRALSGALEDEGADITPAGKRLGAFNMVQNTYLAIFQALGGLGLLLGSVGLGVVVMRNVLERRSELALLRAVGFGRGALHLMILLEHWGLLAGGLCSGVVAALLAVLPVLRSGGTGAPWALLALILTAVAASGAGWIALATHLALRGPLLDALRTE</sequence>
<keyword evidence="3 6" id="KW-0812">Transmembrane</keyword>
<feature type="transmembrane region" description="Helical" evidence="6">
    <location>
        <begin position="145"/>
        <end position="163"/>
    </location>
</feature>
<feature type="transmembrane region" description="Helical" evidence="6">
    <location>
        <begin position="169"/>
        <end position="188"/>
    </location>
</feature>
<organism evidence="8">
    <name type="scientific">marine sediment metagenome</name>
    <dbReference type="NCBI Taxonomy" id="412755"/>
    <lineage>
        <taxon>unclassified sequences</taxon>
        <taxon>metagenomes</taxon>
        <taxon>ecological metagenomes</taxon>
    </lineage>
</organism>
<protein>
    <recommendedName>
        <fullName evidence="7">ABC3 transporter permease C-terminal domain-containing protein</fullName>
    </recommendedName>
</protein>
<gene>
    <name evidence="8" type="ORF">S01H1_48305</name>
</gene>
<dbReference type="GO" id="GO:0005886">
    <property type="term" value="C:plasma membrane"/>
    <property type="evidence" value="ECO:0007669"/>
    <property type="project" value="UniProtKB-SubCell"/>
</dbReference>
<comment type="caution">
    <text evidence="8">The sequence shown here is derived from an EMBL/GenBank/DDBJ whole genome shotgun (WGS) entry which is preliminary data.</text>
</comment>
<reference evidence="8" key="1">
    <citation type="journal article" date="2014" name="Front. Microbiol.">
        <title>High frequency of phylogenetically diverse reductive dehalogenase-homologous genes in deep subseafloor sedimentary metagenomes.</title>
        <authorList>
            <person name="Kawai M."/>
            <person name="Futagami T."/>
            <person name="Toyoda A."/>
            <person name="Takaki Y."/>
            <person name="Nishi S."/>
            <person name="Hori S."/>
            <person name="Arai W."/>
            <person name="Tsubouchi T."/>
            <person name="Morono Y."/>
            <person name="Uchiyama I."/>
            <person name="Ito T."/>
            <person name="Fujiyama A."/>
            <person name="Inagaki F."/>
            <person name="Takami H."/>
        </authorList>
    </citation>
    <scope>NUCLEOTIDE SEQUENCE</scope>
    <source>
        <strain evidence="8">Expedition CK06-06</strain>
    </source>
</reference>
<feature type="domain" description="ABC3 transporter permease C-terminal" evidence="7">
    <location>
        <begin position="118"/>
        <end position="215"/>
    </location>
</feature>
<dbReference type="AlphaFoldDB" id="X0XRL5"/>